<accession>A0A9P4Y437</accession>
<comment type="caution">
    <text evidence="2">The sequence shown here is derived from an EMBL/GenBank/DDBJ whole genome shotgun (WGS) entry which is preliminary data.</text>
</comment>
<evidence type="ECO:0000256" key="1">
    <source>
        <dbReference type="SAM" id="MobiDB-lite"/>
    </source>
</evidence>
<organism evidence="2 3">
    <name type="scientific">Cryphonectria parasitica (strain ATCC 38755 / EP155)</name>
    <dbReference type="NCBI Taxonomy" id="660469"/>
    <lineage>
        <taxon>Eukaryota</taxon>
        <taxon>Fungi</taxon>
        <taxon>Dikarya</taxon>
        <taxon>Ascomycota</taxon>
        <taxon>Pezizomycotina</taxon>
        <taxon>Sordariomycetes</taxon>
        <taxon>Sordariomycetidae</taxon>
        <taxon>Diaporthales</taxon>
        <taxon>Cryphonectriaceae</taxon>
        <taxon>Cryphonectria-Endothia species complex</taxon>
        <taxon>Cryphonectria</taxon>
    </lineage>
</organism>
<dbReference type="OrthoDB" id="5334244at2759"/>
<dbReference type="Proteomes" id="UP000803844">
    <property type="component" value="Unassembled WGS sequence"/>
</dbReference>
<name>A0A9P4Y437_CRYP1</name>
<dbReference type="EMBL" id="MU032347">
    <property type="protein sequence ID" value="KAF3766002.1"/>
    <property type="molecule type" value="Genomic_DNA"/>
</dbReference>
<sequence>MYRLAVSLSRRGPRVQVPTLRTGTTNIGAAGLPPTFSRPAGYATSAPDKDNDTESASAVDEDISAKGRAGGGKPLPSSENPPPKPKVNNASVPGTGKDKLTKEQQEEVDRHNADFEKKHDRGSSAADDKVDKNFWSGGNGSR</sequence>
<gene>
    <name evidence="2" type="ORF">M406DRAFT_68382</name>
</gene>
<dbReference type="RefSeq" id="XP_040776963.1">
    <property type="nucleotide sequence ID" value="XM_040925163.1"/>
</dbReference>
<evidence type="ECO:0000313" key="3">
    <source>
        <dbReference type="Proteomes" id="UP000803844"/>
    </source>
</evidence>
<feature type="region of interest" description="Disordered" evidence="1">
    <location>
        <begin position="1"/>
        <end position="142"/>
    </location>
</feature>
<reference evidence="2" key="1">
    <citation type="journal article" date="2020" name="Phytopathology">
        <title>Genome sequence of the chestnut blight fungus Cryphonectria parasitica EP155: A fundamental resource for an archetypical invasive plant pathogen.</title>
        <authorList>
            <person name="Crouch J.A."/>
            <person name="Dawe A."/>
            <person name="Aerts A."/>
            <person name="Barry K."/>
            <person name="Churchill A.C.L."/>
            <person name="Grimwood J."/>
            <person name="Hillman B."/>
            <person name="Milgroom M.G."/>
            <person name="Pangilinan J."/>
            <person name="Smith M."/>
            <person name="Salamov A."/>
            <person name="Schmutz J."/>
            <person name="Yadav J."/>
            <person name="Grigoriev I.V."/>
            <person name="Nuss D."/>
        </authorList>
    </citation>
    <scope>NUCLEOTIDE SEQUENCE</scope>
    <source>
        <strain evidence="2">EP155</strain>
    </source>
</reference>
<dbReference type="GeneID" id="63842292"/>
<proteinExistence type="predicted"/>
<evidence type="ECO:0000313" key="2">
    <source>
        <dbReference type="EMBL" id="KAF3766002.1"/>
    </source>
</evidence>
<dbReference type="AlphaFoldDB" id="A0A9P4Y437"/>
<protein>
    <submittedName>
        <fullName evidence="2">Uncharacterized protein</fullName>
    </submittedName>
</protein>
<keyword evidence="3" id="KW-1185">Reference proteome</keyword>
<feature type="compositionally biased region" description="Basic and acidic residues" evidence="1">
    <location>
        <begin position="96"/>
        <end position="132"/>
    </location>
</feature>